<dbReference type="EMBL" id="BQYH01000021">
    <property type="protein sequence ID" value="GKU73457.1"/>
    <property type="molecule type" value="Genomic_DNA"/>
</dbReference>
<evidence type="ECO:0000313" key="1">
    <source>
        <dbReference type="EMBL" id="GBG37879.1"/>
    </source>
</evidence>
<protein>
    <submittedName>
        <fullName evidence="2">Uncharacterized protein</fullName>
    </submittedName>
</protein>
<reference evidence="2" key="4">
    <citation type="submission" date="2022-04" db="EMBL/GenBank/DDBJ databases">
        <authorList>
            <person name="Komine T."/>
            <person name="Fukano H."/>
            <person name="Wada S."/>
        </authorList>
    </citation>
    <scope>NUCLEOTIDE SEQUENCE</scope>
    <source>
        <strain evidence="2">NJB18185</strain>
    </source>
</reference>
<name>A0AA37PN80_9MYCO</name>
<reference evidence="1" key="1">
    <citation type="journal article" date="2018" name="Genome Announc.">
        <title>Draft Genome Sequence of Mycobacterium montefiorense Isolated from Japanese Black Salamander (Hynobius nigrescens).</title>
        <authorList>
            <person name="Fukano H."/>
            <person name="Yoshida M."/>
            <person name="Shimizu A."/>
            <person name="Iwao H."/>
            <person name="Katayama Y."/>
            <person name="Omatsu T."/>
            <person name="Mizutani T."/>
            <person name="Kurata O."/>
            <person name="Wada S."/>
            <person name="Hoshino Y."/>
        </authorList>
    </citation>
    <scope>NUCLEOTIDE SEQUENCE</scope>
    <source>
        <strain evidence="1">BS</strain>
    </source>
</reference>
<evidence type="ECO:0000313" key="2">
    <source>
        <dbReference type="EMBL" id="GKU73457.1"/>
    </source>
</evidence>
<organism evidence="2 4">
    <name type="scientific">Mycobacterium montefiorense</name>
    <dbReference type="NCBI Taxonomy" id="154654"/>
    <lineage>
        <taxon>Bacteria</taxon>
        <taxon>Bacillati</taxon>
        <taxon>Actinomycetota</taxon>
        <taxon>Actinomycetes</taxon>
        <taxon>Mycobacteriales</taxon>
        <taxon>Mycobacteriaceae</taxon>
        <taxon>Mycobacterium</taxon>
        <taxon>Mycobacterium simiae complex</taxon>
    </lineage>
</organism>
<gene>
    <name evidence="1" type="ORF">MmonteBS_22510</name>
    <name evidence="2" type="ORF">NJB18185_32280</name>
</gene>
<accession>A0AA37PN80</accession>
<dbReference type="Proteomes" id="UP000245060">
    <property type="component" value="Unassembled WGS sequence"/>
</dbReference>
<keyword evidence="3" id="KW-1185">Reference proteome</keyword>
<evidence type="ECO:0000313" key="4">
    <source>
        <dbReference type="Proteomes" id="UP001139505"/>
    </source>
</evidence>
<proteinExistence type="predicted"/>
<dbReference type="AlphaFoldDB" id="A0AA37PN80"/>
<dbReference type="Proteomes" id="UP001139505">
    <property type="component" value="Unassembled WGS sequence"/>
</dbReference>
<reference evidence="2" key="3">
    <citation type="journal article" date="2022" name="Microbiol. Resour. Announc.">
        <title>Draft Genome Sequences of Eight Mycobacterium montefiorense Strains Isolated from Salamanders in Captivity.</title>
        <authorList>
            <person name="Komine T."/>
            <person name="Ihara H."/>
            <person name="Fukano H."/>
            <person name="Hoshino Y."/>
            <person name="Kurata O."/>
            <person name="Wada S."/>
        </authorList>
    </citation>
    <scope>NUCLEOTIDE SEQUENCE</scope>
    <source>
        <strain evidence="2">NJB18185</strain>
    </source>
</reference>
<sequence>MPRTDRKRTDTTWTSELVRGHGDQWGTCSESHQVELSRSLYCITVEGNLIERRQGRDLGNRLNRPRVIVRMHDRDEDRIGTQRRRDGRCLDVPGPGRVDDCYINTEFC</sequence>
<comment type="caution">
    <text evidence="2">The sequence shown here is derived from an EMBL/GenBank/DDBJ whole genome shotgun (WGS) entry which is preliminary data.</text>
</comment>
<reference evidence="3" key="2">
    <citation type="submission" date="2018-04" db="EMBL/GenBank/DDBJ databases">
        <title>Draft genome sequence of Mycobacterium montefiorense isolated from Japanese black salamander.</title>
        <authorList>
            <person name="Fukano H."/>
            <person name="Yoshida M."/>
            <person name="Shimizu A."/>
            <person name="Iwao H."/>
            <person name="Kurata O."/>
            <person name="Katayama Y."/>
            <person name="Omatsu T."/>
            <person name="Mizutani T."/>
            <person name="Wada S."/>
            <person name="Hoshino Y."/>
        </authorList>
    </citation>
    <scope>NUCLEOTIDE SEQUENCE [LARGE SCALE GENOMIC DNA]</scope>
    <source>
        <strain evidence="3">BS</strain>
    </source>
</reference>
<evidence type="ECO:0000313" key="3">
    <source>
        <dbReference type="Proteomes" id="UP000245060"/>
    </source>
</evidence>
<dbReference type="EMBL" id="BFCH01000017">
    <property type="protein sequence ID" value="GBG37879.1"/>
    <property type="molecule type" value="Genomic_DNA"/>
</dbReference>